<dbReference type="InterPro" id="IPR002347">
    <property type="entry name" value="SDR_fam"/>
</dbReference>
<dbReference type="InterPro" id="IPR036291">
    <property type="entry name" value="NAD(P)-bd_dom_sf"/>
</dbReference>
<dbReference type="GeneID" id="70297514"/>
<dbReference type="Gene3D" id="3.40.50.720">
    <property type="entry name" value="NAD(P)-binding Rossmann-like Domain"/>
    <property type="match status" value="1"/>
</dbReference>
<dbReference type="OrthoDB" id="542013at2759"/>
<evidence type="ECO:0000313" key="6">
    <source>
        <dbReference type="Proteomes" id="UP000887229"/>
    </source>
</evidence>
<evidence type="ECO:0000256" key="1">
    <source>
        <dbReference type="ARBA" id="ARBA00006484"/>
    </source>
</evidence>
<comment type="caution">
    <text evidence="5">The sequence shown here is derived from an EMBL/GenBank/DDBJ whole genome shotgun (WGS) entry which is preliminary data.</text>
</comment>
<dbReference type="RefSeq" id="XP_046118763.1">
    <property type="nucleotide sequence ID" value="XM_046266611.1"/>
</dbReference>
<feature type="compositionally biased region" description="Polar residues" evidence="4">
    <location>
        <begin position="13"/>
        <end position="34"/>
    </location>
</feature>
<feature type="region of interest" description="Disordered" evidence="4">
    <location>
        <begin position="13"/>
        <end position="38"/>
    </location>
</feature>
<keyword evidence="3" id="KW-0560">Oxidoreductase</keyword>
<evidence type="ECO:0000313" key="5">
    <source>
        <dbReference type="EMBL" id="KAG9254839.1"/>
    </source>
</evidence>
<name>A0A9P7ZMI0_9HYPO</name>
<dbReference type="Pfam" id="PF00106">
    <property type="entry name" value="adh_short"/>
    <property type="match status" value="1"/>
</dbReference>
<evidence type="ECO:0000256" key="2">
    <source>
        <dbReference type="ARBA" id="ARBA00022857"/>
    </source>
</evidence>
<dbReference type="EMBL" id="MU251253">
    <property type="protein sequence ID" value="KAG9254839.1"/>
    <property type="molecule type" value="Genomic_DNA"/>
</dbReference>
<dbReference type="GO" id="GO:0016491">
    <property type="term" value="F:oxidoreductase activity"/>
    <property type="evidence" value="ECO:0007669"/>
    <property type="project" value="UniProtKB-KW"/>
</dbReference>
<proteinExistence type="inferred from homology"/>
<keyword evidence="2" id="KW-0521">NADP</keyword>
<comment type="similarity">
    <text evidence="1">Belongs to the short-chain dehydrogenases/reductases (SDR) family.</text>
</comment>
<organism evidence="5 6">
    <name type="scientific">Emericellopsis atlantica</name>
    <dbReference type="NCBI Taxonomy" id="2614577"/>
    <lineage>
        <taxon>Eukaryota</taxon>
        <taxon>Fungi</taxon>
        <taxon>Dikarya</taxon>
        <taxon>Ascomycota</taxon>
        <taxon>Pezizomycotina</taxon>
        <taxon>Sordariomycetes</taxon>
        <taxon>Hypocreomycetidae</taxon>
        <taxon>Hypocreales</taxon>
        <taxon>Bionectriaceae</taxon>
        <taxon>Emericellopsis</taxon>
    </lineage>
</organism>
<sequence length="377" mass="41107">MLALSFETFRSMNKRQPSNTMHSSQPHTSSTTAMSRDMPPDTSGFASSFYKNQIRATIPPLPSTLNLQGQCAVVTGANSGLGLECCRHLLSLGLSHLIMGVRSVERGQHAAQDLQRANTQANIDVWSLEMESYQSVQDFAQECHGLARIDMAILNAGLADVTFSVVPATGHERVMQVNYWSTALLEVLLVPIMKAHKRQSWTPRITVVNSGMANFSTLPNRDKRPLLRSFDDTTLTPWDPQTRYNDSKLVGQFFLSRLVENTSPHDVIINMVEPGLTKGTQLFRNVGGLSGAVFAMLKSAAARPAHVASRTYVDAAAVKGPESHGCYISLGKIAPLAPLTYGENGRGLSDCIWEESLEEFETVCGAAALEHVRSSGT</sequence>
<dbReference type="PRINTS" id="PR00081">
    <property type="entry name" value="GDHRDH"/>
</dbReference>
<dbReference type="PANTHER" id="PTHR24320">
    <property type="entry name" value="RETINOL DEHYDROGENASE"/>
    <property type="match status" value="1"/>
</dbReference>
<dbReference type="SUPFAM" id="SSF51735">
    <property type="entry name" value="NAD(P)-binding Rossmann-fold domains"/>
    <property type="match status" value="1"/>
</dbReference>
<protein>
    <submittedName>
        <fullName evidence="5">Short-chain dehydrogenase/reductase family protein</fullName>
    </submittedName>
</protein>
<evidence type="ECO:0000256" key="3">
    <source>
        <dbReference type="ARBA" id="ARBA00023002"/>
    </source>
</evidence>
<evidence type="ECO:0000256" key="4">
    <source>
        <dbReference type="SAM" id="MobiDB-lite"/>
    </source>
</evidence>
<keyword evidence="6" id="KW-1185">Reference proteome</keyword>
<accession>A0A9P7ZMI0</accession>
<gene>
    <name evidence="5" type="ORF">F5Z01DRAFT_723351</name>
</gene>
<dbReference type="PANTHER" id="PTHR24320:SF252">
    <property type="entry name" value="DEHYDROGENASE_REDUCTASE FAMILY PROTEIN, PUTATIVE (AFU_ORTHOLOGUE AFUA_3G08550)-RELATED"/>
    <property type="match status" value="1"/>
</dbReference>
<reference evidence="5" key="1">
    <citation type="journal article" date="2021" name="IMA Fungus">
        <title>Genomic characterization of three marine fungi, including Emericellopsis atlantica sp. nov. with signatures of a generalist lifestyle and marine biomass degradation.</title>
        <authorList>
            <person name="Hagestad O.C."/>
            <person name="Hou L."/>
            <person name="Andersen J.H."/>
            <person name="Hansen E.H."/>
            <person name="Altermark B."/>
            <person name="Li C."/>
            <person name="Kuhnert E."/>
            <person name="Cox R.J."/>
            <person name="Crous P.W."/>
            <person name="Spatafora J.W."/>
            <person name="Lail K."/>
            <person name="Amirebrahimi M."/>
            <person name="Lipzen A."/>
            <person name="Pangilinan J."/>
            <person name="Andreopoulos W."/>
            <person name="Hayes R.D."/>
            <person name="Ng V."/>
            <person name="Grigoriev I.V."/>
            <person name="Jackson S.A."/>
            <person name="Sutton T.D.S."/>
            <person name="Dobson A.D.W."/>
            <person name="Rama T."/>
        </authorList>
    </citation>
    <scope>NUCLEOTIDE SEQUENCE</scope>
    <source>
        <strain evidence="5">TS7</strain>
    </source>
</reference>
<dbReference type="AlphaFoldDB" id="A0A9P7ZMI0"/>
<dbReference type="Proteomes" id="UP000887229">
    <property type="component" value="Unassembled WGS sequence"/>
</dbReference>